<dbReference type="Proteomes" id="UP001595989">
    <property type="component" value="Unassembled WGS sequence"/>
</dbReference>
<dbReference type="InterPro" id="IPR015797">
    <property type="entry name" value="NUDIX_hydrolase-like_dom_sf"/>
</dbReference>
<evidence type="ECO:0000256" key="2">
    <source>
        <dbReference type="ARBA" id="ARBA00022801"/>
    </source>
</evidence>
<dbReference type="RefSeq" id="WP_390295573.1">
    <property type="nucleotide sequence ID" value="NZ_JBHSFU010000005.1"/>
</dbReference>
<dbReference type="PANTHER" id="PTHR43736:SF1">
    <property type="entry name" value="DIHYDRONEOPTERIN TRIPHOSPHATE DIPHOSPHATASE"/>
    <property type="match status" value="1"/>
</dbReference>
<dbReference type="PROSITE" id="PS51462">
    <property type="entry name" value="NUDIX"/>
    <property type="match status" value="1"/>
</dbReference>
<proteinExistence type="inferred from homology"/>
<comment type="similarity">
    <text evidence="1 3">Belongs to the Nudix hydrolase family.</text>
</comment>
<evidence type="ECO:0000259" key="4">
    <source>
        <dbReference type="PROSITE" id="PS51462"/>
    </source>
</evidence>
<sequence length="160" mass="18766">MYTFRDYYRNQVKLSFEDHPFSREPKHVWVICRYKDKWLLTKHKDRGLEFPGGKVEDGEHAQDAAVREVMEETGGEIKSIRYVGQYFVNGKGGTIIKNVYFSEIAELIEQDNYYETEGPVQLETIPANVKQNQNYSFIMKDDVLTHCLRVVTKEYSKKSP</sequence>
<evidence type="ECO:0000313" key="6">
    <source>
        <dbReference type="Proteomes" id="UP001595989"/>
    </source>
</evidence>
<reference evidence="6" key="1">
    <citation type="journal article" date="2019" name="Int. J. Syst. Evol. Microbiol.">
        <title>The Global Catalogue of Microorganisms (GCM) 10K type strain sequencing project: providing services to taxonomists for standard genome sequencing and annotation.</title>
        <authorList>
            <consortium name="The Broad Institute Genomics Platform"/>
            <consortium name="The Broad Institute Genome Sequencing Center for Infectious Disease"/>
            <person name="Wu L."/>
            <person name="Ma J."/>
        </authorList>
    </citation>
    <scope>NUCLEOTIDE SEQUENCE [LARGE SCALE GENOMIC DNA]</scope>
    <source>
        <strain evidence="6">CGMCC 4.7426</strain>
    </source>
</reference>
<dbReference type="EMBL" id="JBHSFU010000005">
    <property type="protein sequence ID" value="MFC4558599.1"/>
    <property type="molecule type" value="Genomic_DNA"/>
</dbReference>
<protein>
    <submittedName>
        <fullName evidence="5">RNA deprotection pyrophosphohydrolase</fullName>
    </submittedName>
</protein>
<dbReference type="CDD" id="cd04665">
    <property type="entry name" value="NUDIX_RppH"/>
    <property type="match status" value="1"/>
</dbReference>
<gene>
    <name evidence="5" type="primary">ytkD</name>
    <name evidence="5" type="ORF">ACFO3D_10305</name>
</gene>
<keyword evidence="2 3" id="KW-0378">Hydrolase</keyword>
<dbReference type="InterPro" id="IPR014078">
    <property type="entry name" value="Nudix_YtkD"/>
</dbReference>
<evidence type="ECO:0000313" key="5">
    <source>
        <dbReference type="EMBL" id="MFC4558599.1"/>
    </source>
</evidence>
<dbReference type="Pfam" id="PF00293">
    <property type="entry name" value="NUDIX"/>
    <property type="match status" value="1"/>
</dbReference>
<evidence type="ECO:0000256" key="3">
    <source>
        <dbReference type="RuleBase" id="RU003476"/>
    </source>
</evidence>
<evidence type="ECO:0000256" key="1">
    <source>
        <dbReference type="ARBA" id="ARBA00005582"/>
    </source>
</evidence>
<dbReference type="NCBIfam" id="TIGR02705">
    <property type="entry name" value="nudix_YtkD"/>
    <property type="match status" value="1"/>
</dbReference>
<feature type="domain" description="Nudix hydrolase" evidence="4">
    <location>
        <begin position="6"/>
        <end position="145"/>
    </location>
</feature>
<keyword evidence="6" id="KW-1185">Reference proteome</keyword>
<accession>A0ABV9DID2</accession>
<dbReference type="InterPro" id="IPR020476">
    <property type="entry name" value="Nudix_hydrolase"/>
</dbReference>
<dbReference type="PROSITE" id="PS00893">
    <property type="entry name" value="NUDIX_BOX"/>
    <property type="match status" value="1"/>
</dbReference>
<dbReference type="SUPFAM" id="SSF55811">
    <property type="entry name" value="Nudix"/>
    <property type="match status" value="1"/>
</dbReference>
<organism evidence="5 6">
    <name type="scientific">Virgibacillus kekensis</name>
    <dbReference type="NCBI Taxonomy" id="202261"/>
    <lineage>
        <taxon>Bacteria</taxon>
        <taxon>Bacillati</taxon>
        <taxon>Bacillota</taxon>
        <taxon>Bacilli</taxon>
        <taxon>Bacillales</taxon>
        <taxon>Bacillaceae</taxon>
        <taxon>Virgibacillus</taxon>
    </lineage>
</organism>
<dbReference type="PRINTS" id="PR00502">
    <property type="entry name" value="NUDIXFAMILY"/>
</dbReference>
<name>A0ABV9DID2_9BACI</name>
<dbReference type="Gene3D" id="3.90.79.10">
    <property type="entry name" value="Nucleoside Triphosphate Pyrophosphohydrolase"/>
    <property type="match status" value="1"/>
</dbReference>
<dbReference type="InterPro" id="IPR020084">
    <property type="entry name" value="NUDIX_hydrolase_CS"/>
</dbReference>
<comment type="caution">
    <text evidence="5">The sequence shown here is derived from an EMBL/GenBank/DDBJ whole genome shotgun (WGS) entry which is preliminary data.</text>
</comment>
<dbReference type="PANTHER" id="PTHR43736">
    <property type="entry name" value="ADP-RIBOSE PYROPHOSPHATASE"/>
    <property type="match status" value="1"/>
</dbReference>
<dbReference type="InterPro" id="IPR000086">
    <property type="entry name" value="NUDIX_hydrolase_dom"/>
</dbReference>